<dbReference type="Proteomes" id="UP001497480">
    <property type="component" value="Unassembled WGS sequence"/>
</dbReference>
<evidence type="ECO:0000313" key="4">
    <source>
        <dbReference type="Proteomes" id="UP001497480"/>
    </source>
</evidence>
<dbReference type="PANTHER" id="PTHR32246:SF169">
    <property type="entry name" value="PROTEIN SRC2-LIKE"/>
    <property type="match status" value="1"/>
</dbReference>
<accession>A0AAV1YGG9</accession>
<reference evidence="3 4" key="1">
    <citation type="submission" date="2024-03" db="EMBL/GenBank/DDBJ databases">
        <authorList>
            <person name="Martinez-Hernandez J."/>
        </authorList>
    </citation>
    <scope>NUCLEOTIDE SEQUENCE [LARGE SCALE GENOMIC DNA]</scope>
</reference>
<evidence type="ECO:0000256" key="1">
    <source>
        <dbReference type="SAM" id="MobiDB-lite"/>
    </source>
</evidence>
<keyword evidence="4" id="KW-1185">Reference proteome</keyword>
<dbReference type="InterPro" id="IPR000008">
    <property type="entry name" value="C2_dom"/>
</dbReference>
<comment type="caution">
    <text evidence="3">The sequence shown here is derived from an EMBL/GenBank/DDBJ whole genome shotgun (WGS) entry which is preliminary data.</text>
</comment>
<dbReference type="CDD" id="cd04051">
    <property type="entry name" value="C2_SRC2_like"/>
    <property type="match status" value="1"/>
</dbReference>
<proteinExistence type="predicted"/>
<evidence type="ECO:0000313" key="3">
    <source>
        <dbReference type="EMBL" id="CAL0332925.1"/>
    </source>
</evidence>
<organism evidence="3 4">
    <name type="scientific">Lupinus luteus</name>
    <name type="common">European yellow lupine</name>
    <dbReference type="NCBI Taxonomy" id="3873"/>
    <lineage>
        <taxon>Eukaryota</taxon>
        <taxon>Viridiplantae</taxon>
        <taxon>Streptophyta</taxon>
        <taxon>Embryophyta</taxon>
        <taxon>Tracheophyta</taxon>
        <taxon>Spermatophyta</taxon>
        <taxon>Magnoliopsida</taxon>
        <taxon>eudicotyledons</taxon>
        <taxon>Gunneridae</taxon>
        <taxon>Pentapetalae</taxon>
        <taxon>rosids</taxon>
        <taxon>fabids</taxon>
        <taxon>Fabales</taxon>
        <taxon>Fabaceae</taxon>
        <taxon>Papilionoideae</taxon>
        <taxon>50 kb inversion clade</taxon>
        <taxon>genistoids sensu lato</taxon>
        <taxon>core genistoids</taxon>
        <taxon>Genisteae</taxon>
        <taxon>Lupinus</taxon>
    </lineage>
</organism>
<dbReference type="PROSITE" id="PS50004">
    <property type="entry name" value="C2"/>
    <property type="match status" value="1"/>
</dbReference>
<dbReference type="Gene3D" id="2.60.40.150">
    <property type="entry name" value="C2 domain"/>
    <property type="match status" value="1"/>
</dbReference>
<feature type="domain" description="C2" evidence="2">
    <location>
        <begin position="1"/>
        <end position="130"/>
    </location>
</feature>
<gene>
    <name evidence="3" type="ORF">LLUT_LOCUS33985</name>
</gene>
<dbReference type="SUPFAM" id="SSF49562">
    <property type="entry name" value="C2 domain (Calcium/lipid-binding domain, CaLB)"/>
    <property type="match status" value="1"/>
</dbReference>
<name>A0AAV1YGG9_LUPLU</name>
<dbReference type="AlphaFoldDB" id="A0AAV1YGG9"/>
<feature type="region of interest" description="Disordered" evidence="1">
    <location>
        <begin position="37"/>
        <end position="63"/>
    </location>
</feature>
<dbReference type="InterPro" id="IPR044750">
    <property type="entry name" value="C2_SRC2/BAP"/>
</dbReference>
<protein>
    <recommendedName>
        <fullName evidence="2">C2 domain-containing protein</fullName>
    </recommendedName>
</protein>
<sequence length="268" mass="30611">MEPTIEIKLISCENIQTFNFFRKLTLYALISIDTTNPESTKLSHKHKQQQRTHTHRDPEDEYGTNPIWNHVSKFNIGWVPRSSLVKGSRNDLFFRFEFRHDGLILGEKFVGECRVPLLDVVTDAECDVARFVSYEVRNSDGKPNGICNFSYKVKGISSGTHSSESEFLVGRISGYTVVESNESRVQYPKVEIEKPLFYPSIESCSPSVAAPLSVISSPPYGEYNYYYPPPPPLQSPYPYPAPPPLVMQNYPHFGPETHAWTSGFQHRW</sequence>
<dbReference type="InterPro" id="IPR035892">
    <property type="entry name" value="C2_domain_sf"/>
</dbReference>
<evidence type="ECO:0000259" key="2">
    <source>
        <dbReference type="PROSITE" id="PS50004"/>
    </source>
</evidence>
<dbReference type="GO" id="GO:0006952">
    <property type="term" value="P:defense response"/>
    <property type="evidence" value="ECO:0007669"/>
    <property type="project" value="InterPro"/>
</dbReference>
<dbReference type="EMBL" id="CAXHTB010000024">
    <property type="protein sequence ID" value="CAL0332925.1"/>
    <property type="molecule type" value="Genomic_DNA"/>
</dbReference>
<dbReference type="PANTHER" id="PTHR32246">
    <property type="entry name" value="INGRESSION PROTEIN FIC1"/>
    <property type="match status" value="1"/>
</dbReference>
<feature type="compositionally biased region" description="Basic residues" evidence="1">
    <location>
        <begin position="42"/>
        <end position="54"/>
    </location>
</feature>